<dbReference type="InParanoid" id="A0A3P7FG01"/>
<keyword evidence="1" id="KW-0812">Transmembrane</keyword>
<keyword evidence="1" id="KW-0472">Membrane</keyword>
<evidence type="ECO:0000256" key="1">
    <source>
        <dbReference type="SAM" id="Phobius"/>
    </source>
</evidence>
<feature type="chain" id="PRO_5018078654" evidence="2">
    <location>
        <begin position="25"/>
        <end position="197"/>
    </location>
</feature>
<name>A0A3P7FG01_WUCBA</name>
<organism evidence="3 4">
    <name type="scientific">Wuchereria bancrofti</name>
    <dbReference type="NCBI Taxonomy" id="6293"/>
    <lineage>
        <taxon>Eukaryota</taxon>
        <taxon>Metazoa</taxon>
        <taxon>Ecdysozoa</taxon>
        <taxon>Nematoda</taxon>
        <taxon>Chromadorea</taxon>
        <taxon>Rhabditida</taxon>
        <taxon>Spirurina</taxon>
        <taxon>Spiruromorpha</taxon>
        <taxon>Filarioidea</taxon>
        <taxon>Onchocercidae</taxon>
        <taxon>Wuchereria</taxon>
    </lineage>
</organism>
<evidence type="ECO:0000313" key="3">
    <source>
        <dbReference type="EMBL" id="VDM09482.1"/>
    </source>
</evidence>
<keyword evidence="2" id="KW-0732">Signal</keyword>
<keyword evidence="4" id="KW-1185">Reference proteome</keyword>
<accession>A0A3P7FG01</accession>
<dbReference type="AlphaFoldDB" id="A0A3P7FG01"/>
<evidence type="ECO:0000256" key="2">
    <source>
        <dbReference type="SAM" id="SignalP"/>
    </source>
</evidence>
<feature type="signal peptide" evidence="2">
    <location>
        <begin position="1"/>
        <end position="24"/>
    </location>
</feature>
<gene>
    <name evidence="3" type="ORF">WBA_LOCUS2868</name>
</gene>
<feature type="transmembrane region" description="Helical" evidence="1">
    <location>
        <begin position="94"/>
        <end position="112"/>
    </location>
</feature>
<evidence type="ECO:0000313" key="4">
    <source>
        <dbReference type="Proteomes" id="UP000270924"/>
    </source>
</evidence>
<dbReference type="EMBL" id="UYWW01000870">
    <property type="protein sequence ID" value="VDM09482.1"/>
    <property type="molecule type" value="Genomic_DNA"/>
</dbReference>
<protein>
    <submittedName>
        <fullName evidence="3">Uncharacterized protein</fullName>
    </submittedName>
</protein>
<dbReference type="Proteomes" id="UP000270924">
    <property type="component" value="Unassembled WGS sequence"/>
</dbReference>
<dbReference type="OMA" id="SAFPFFN"/>
<reference evidence="3 4" key="1">
    <citation type="submission" date="2018-11" db="EMBL/GenBank/DDBJ databases">
        <authorList>
            <consortium name="Pathogen Informatics"/>
        </authorList>
    </citation>
    <scope>NUCLEOTIDE SEQUENCE [LARGE SCALE GENOMIC DNA]</scope>
</reference>
<proteinExistence type="predicted"/>
<feature type="transmembrane region" description="Helical" evidence="1">
    <location>
        <begin position="44"/>
        <end position="63"/>
    </location>
</feature>
<sequence length="197" mass="22523">MKRFMSYIIFEILITSLLIGDSVANESEQSEEIKIRMKRQFLSYGGFAGFSAFPFFNMGVGHFDDEEGIWGWGSYSLPWGGIFCWKGKMPSSKILSHSLVIIIILCVNLMLLSCHKISNANTISKRNKRQYYGSNYFGYASIPFFSYGWGRNYGGWSGPYSWGMPWHPFVPAFRRPFWGGYHDGFGYYGGFGGPWFG</sequence>
<keyword evidence="1" id="KW-1133">Transmembrane helix</keyword>